<reference evidence="1" key="1">
    <citation type="submission" date="2023-03" db="EMBL/GenBank/DDBJ databases">
        <authorList>
            <person name="Steffen K."/>
            <person name="Cardenas P."/>
        </authorList>
    </citation>
    <scope>NUCLEOTIDE SEQUENCE</scope>
</reference>
<dbReference type="EMBL" id="CASHTH010001803">
    <property type="protein sequence ID" value="CAI8020131.1"/>
    <property type="molecule type" value="Genomic_DNA"/>
</dbReference>
<keyword evidence="2" id="KW-1185">Reference proteome</keyword>
<proteinExistence type="predicted"/>
<protein>
    <submittedName>
        <fullName evidence="1">Uncharacterized protein</fullName>
    </submittedName>
</protein>
<accession>A0AA35S0V3</accession>
<feature type="non-terminal residue" evidence="1">
    <location>
        <position position="126"/>
    </location>
</feature>
<evidence type="ECO:0000313" key="1">
    <source>
        <dbReference type="EMBL" id="CAI8020131.1"/>
    </source>
</evidence>
<sequence length="126" mass="14658">RLYRSFVGVVAENVVTDERTADFFFFFFITSTEGDELHSLQVNVNPSSVVPTAVYHISRGDNERSNKRNLRYILAMNNIMLNLDLLSAVIVEPEGAYFRPMFSASTIRMQEYHYFRWHSVIILITE</sequence>
<dbReference type="AlphaFoldDB" id="A0AA35S0V3"/>
<comment type="caution">
    <text evidence="1">The sequence shown here is derived from an EMBL/GenBank/DDBJ whole genome shotgun (WGS) entry which is preliminary data.</text>
</comment>
<organism evidence="1 2">
    <name type="scientific">Geodia barretti</name>
    <name type="common">Barrett's horny sponge</name>
    <dbReference type="NCBI Taxonomy" id="519541"/>
    <lineage>
        <taxon>Eukaryota</taxon>
        <taxon>Metazoa</taxon>
        <taxon>Porifera</taxon>
        <taxon>Demospongiae</taxon>
        <taxon>Heteroscleromorpha</taxon>
        <taxon>Tetractinellida</taxon>
        <taxon>Astrophorina</taxon>
        <taxon>Geodiidae</taxon>
        <taxon>Geodia</taxon>
    </lineage>
</organism>
<evidence type="ECO:0000313" key="2">
    <source>
        <dbReference type="Proteomes" id="UP001174909"/>
    </source>
</evidence>
<gene>
    <name evidence="1" type="ORF">GBAR_LOCUS12046</name>
</gene>
<dbReference type="Proteomes" id="UP001174909">
    <property type="component" value="Unassembled WGS sequence"/>
</dbReference>
<name>A0AA35S0V3_GEOBA</name>